<reference evidence="3 4" key="1">
    <citation type="submission" date="2014-02" db="EMBL/GenBank/DDBJ databases">
        <title>Single nucleus genome sequencing reveals high similarity among nuclei of an endomycorrhizal fungus.</title>
        <authorList>
            <person name="Lin K."/>
            <person name="Geurts R."/>
            <person name="Zhang Z."/>
            <person name="Limpens E."/>
            <person name="Saunders D.G."/>
            <person name="Mu D."/>
            <person name="Pang E."/>
            <person name="Cao H."/>
            <person name="Cha H."/>
            <person name="Lin T."/>
            <person name="Zhou Q."/>
            <person name="Shang Y."/>
            <person name="Li Y."/>
            <person name="Ivanov S."/>
            <person name="Sharma T."/>
            <person name="Velzen R.V."/>
            <person name="Ruijter N.D."/>
            <person name="Aanen D.K."/>
            <person name="Win J."/>
            <person name="Kamoun S."/>
            <person name="Bisseling T."/>
            <person name="Huang S."/>
        </authorList>
    </citation>
    <scope>NUCLEOTIDE SEQUENCE [LARGE SCALE GENOMIC DNA]</scope>
    <source>
        <strain evidence="4">DAOM197198w</strain>
    </source>
</reference>
<evidence type="ECO:0000313" key="3">
    <source>
        <dbReference type="EMBL" id="EXX61215.1"/>
    </source>
</evidence>
<dbReference type="SUPFAM" id="SSF54695">
    <property type="entry name" value="POZ domain"/>
    <property type="match status" value="1"/>
</dbReference>
<dbReference type="EMBL" id="JEMT01025793">
    <property type="protein sequence ID" value="EXX61215.1"/>
    <property type="molecule type" value="Genomic_DNA"/>
</dbReference>
<dbReference type="Proteomes" id="UP000022910">
    <property type="component" value="Unassembled WGS sequence"/>
</dbReference>
<dbReference type="PROSITE" id="PS50097">
    <property type="entry name" value="BTB"/>
    <property type="match status" value="1"/>
</dbReference>
<dbReference type="PANTHER" id="PTHR45774">
    <property type="entry name" value="BTB/POZ DOMAIN-CONTAINING"/>
    <property type="match status" value="1"/>
</dbReference>
<dbReference type="STRING" id="1432141.A0A015J396"/>
<dbReference type="PROSITE" id="PS51886">
    <property type="entry name" value="TLDC"/>
    <property type="match status" value="1"/>
</dbReference>
<dbReference type="SMART" id="SM00225">
    <property type="entry name" value="BTB"/>
    <property type="match status" value="1"/>
</dbReference>
<keyword evidence="4" id="KW-1185">Reference proteome</keyword>
<dbReference type="Gene3D" id="1.25.40.420">
    <property type="match status" value="1"/>
</dbReference>
<feature type="domain" description="BTB" evidence="1">
    <location>
        <begin position="27"/>
        <end position="100"/>
    </location>
</feature>
<dbReference type="HOGENOM" id="CLU_021542_0_1_1"/>
<dbReference type="Gene3D" id="3.30.710.10">
    <property type="entry name" value="Potassium Channel Kv1.1, Chain A"/>
    <property type="match status" value="1"/>
</dbReference>
<dbReference type="OrthoDB" id="298084at2759"/>
<dbReference type="AlphaFoldDB" id="A0A015J396"/>
<evidence type="ECO:0008006" key="5">
    <source>
        <dbReference type="Google" id="ProtNLM"/>
    </source>
</evidence>
<evidence type="ECO:0000259" key="2">
    <source>
        <dbReference type="PROSITE" id="PS51886"/>
    </source>
</evidence>
<comment type="caution">
    <text evidence="3">The sequence shown here is derived from an EMBL/GenBank/DDBJ whole genome shotgun (WGS) entry which is preliminary data.</text>
</comment>
<dbReference type="InterPro" id="IPR011333">
    <property type="entry name" value="SKP1/BTB/POZ_sf"/>
</dbReference>
<feature type="domain" description="TLDc" evidence="2">
    <location>
        <begin position="308"/>
        <end position="449"/>
    </location>
</feature>
<dbReference type="InterPro" id="IPR006571">
    <property type="entry name" value="TLDc_dom"/>
</dbReference>
<gene>
    <name evidence="3" type="ORF">RirG_173280</name>
</gene>
<dbReference type="CDD" id="cd18186">
    <property type="entry name" value="BTB_POZ_ZBTB_KLHL-like"/>
    <property type="match status" value="1"/>
</dbReference>
<protein>
    <recommendedName>
        <fullName evidence="5">Btb/poz domain-containing protein 19-like</fullName>
    </recommendedName>
</protein>
<dbReference type="PANTHER" id="PTHR45774:SF3">
    <property type="entry name" value="BTB (POZ) DOMAIN-CONTAINING 2B-RELATED"/>
    <property type="match status" value="1"/>
</dbReference>
<name>A0A015J396_RHIIW</name>
<proteinExistence type="predicted"/>
<sequence>MQTKKMNKTWETFSKNYEKLLLEEYGHDLIVNVGEEPLVKSFKAHKVILGAQSPYFRRALSNEWAKQEDGKIVFNKPNVSPPIFDVILKYIYTGSTNVEEQDGEFILSLLTAADELILQEFVEEVQHYLVNNRATWIQENFCHVLDFAFSHSTYGQLQDHCLEAICADPPLLFDSEYFYCIDSTILKSLLKRDDLAIHEVDLWNNLIKWANVQITEIEAPTRNLNVDDVDVDSTEWSKETMQNFQQILADCIPLIRFTLMSPEEFREKVWPFKDCLPTKLYDTILWHFIMPEKQSSPFLPRLKTIDSKLITLKHAALIATWIDRKEGKTYSHTEIPYEFSLLMRGSRDGFSQQTLHNRCGGQAKTIMLMKIKSTEEIFGMYISSVWSNNTARQHDSFMFSFGEGRETRTPVLSRVRAAGYDLALQRGQERGMDELEMFKITSKTPFSGF</sequence>
<organism evidence="3 4">
    <name type="scientific">Rhizophagus irregularis (strain DAOM 197198w)</name>
    <name type="common">Glomus intraradices</name>
    <dbReference type="NCBI Taxonomy" id="1432141"/>
    <lineage>
        <taxon>Eukaryota</taxon>
        <taxon>Fungi</taxon>
        <taxon>Fungi incertae sedis</taxon>
        <taxon>Mucoromycota</taxon>
        <taxon>Glomeromycotina</taxon>
        <taxon>Glomeromycetes</taxon>
        <taxon>Glomerales</taxon>
        <taxon>Glomeraceae</taxon>
        <taxon>Rhizophagus</taxon>
    </lineage>
</organism>
<dbReference type="InterPro" id="IPR000210">
    <property type="entry name" value="BTB/POZ_dom"/>
</dbReference>
<evidence type="ECO:0000259" key="1">
    <source>
        <dbReference type="PROSITE" id="PS50097"/>
    </source>
</evidence>
<dbReference type="Pfam" id="PF07534">
    <property type="entry name" value="TLD"/>
    <property type="match status" value="1"/>
</dbReference>
<accession>A0A015J396</accession>
<evidence type="ECO:0000313" key="4">
    <source>
        <dbReference type="Proteomes" id="UP000022910"/>
    </source>
</evidence>
<dbReference type="Pfam" id="PF00651">
    <property type="entry name" value="BTB"/>
    <property type="match status" value="1"/>
</dbReference>